<keyword evidence="2" id="KW-1185">Reference proteome</keyword>
<reference evidence="1 2" key="1">
    <citation type="submission" date="2018-11" db="EMBL/GenBank/DDBJ databases">
        <authorList>
            <consortium name="Pathogen Informatics"/>
        </authorList>
    </citation>
    <scope>NUCLEOTIDE SEQUENCE [LARGE SCALE GENOMIC DNA]</scope>
</reference>
<dbReference type="AlphaFoldDB" id="A0A3P7PVK2"/>
<organism evidence="1 2">
    <name type="scientific">Dibothriocephalus latus</name>
    <name type="common">Fish tapeworm</name>
    <name type="synonym">Diphyllobothrium latum</name>
    <dbReference type="NCBI Taxonomy" id="60516"/>
    <lineage>
        <taxon>Eukaryota</taxon>
        <taxon>Metazoa</taxon>
        <taxon>Spiralia</taxon>
        <taxon>Lophotrochozoa</taxon>
        <taxon>Platyhelminthes</taxon>
        <taxon>Cestoda</taxon>
        <taxon>Eucestoda</taxon>
        <taxon>Diphyllobothriidea</taxon>
        <taxon>Diphyllobothriidae</taxon>
        <taxon>Dibothriocephalus</taxon>
    </lineage>
</organism>
<proteinExistence type="predicted"/>
<protein>
    <recommendedName>
        <fullName evidence="3">PB1 domain-containing protein</fullName>
    </recommendedName>
</protein>
<evidence type="ECO:0000313" key="2">
    <source>
        <dbReference type="Proteomes" id="UP000281553"/>
    </source>
</evidence>
<evidence type="ECO:0008006" key="3">
    <source>
        <dbReference type="Google" id="ProtNLM"/>
    </source>
</evidence>
<gene>
    <name evidence="1" type="ORF">DILT_LOCUS13971</name>
</gene>
<name>A0A3P7PVK2_DIBLA</name>
<evidence type="ECO:0000313" key="1">
    <source>
        <dbReference type="EMBL" id="VDN22076.1"/>
    </source>
</evidence>
<dbReference type="OrthoDB" id="10264062at2759"/>
<dbReference type="Proteomes" id="UP000281553">
    <property type="component" value="Unassembled WGS sequence"/>
</dbReference>
<accession>A0A3P7PVK2</accession>
<sequence>MQFSSGDGSQSYCQFSVDPKLTTYDVLVDLISRRFEVTGDFKISYLVMDKYGEQSLLPLHTDFDLDAAIFASSDRTLRLFIETKSKSDDDWDIVGPGELSVDRREIPKRAPEPSPPFPPGLTAGLRSLANVPFLQSISQQVGKTVTSIEKAIGNCILPNKFLLVHLFESRLCFIALLPTLCGECLLQINMKQSSALRRSSSSILFVTSCKPAALKFCTVIELFLILDVLLKPKFKKSELKFLNMFPSRYCN</sequence>
<dbReference type="EMBL" id="UYRU01072291">
    <property type="protein sequence ID" value="VDN22076.1"/>
    <property type="molecule type" value="Genomic_DNA"/>
</dbReference>